<evidence type="ECO:0000256" key="5">
    <source>
        <dbReference type="ARBA" id="ARBA00023004"/>
    </source>
</evidence>
<keyword evidence="3" id="KW-0479">Metal-binding</keyword>
<accession>A0ABS5Z879</accession>
<evidence type="ECO:0000256" key="9">
    <source>
        <dbReference type="ARBA" id="ARBA00046332"/>
    </source>
</evidence>
<evidence type="ECO:0000256" key="4">
    <source>
        <dbReference type="ARBA" id="ARBA00022982"/>
    </source>
</evidence>
<dbReference type="Proteomes" id="UP000690515">
    <property type="component" value="Unassembled WGS sequence"/>
</dbReference>
<sequence length="65" mass="7310">MYVCLCKNVKCHEIRQCVHDGADSLREVSQCLGVATQCGKCAKDAKQIVKEAKQERQQLLEYLPA</sequence>
<keyword evidence="5" id="KW-0408">Iron</keyword>
<evidence type="ECO:0000256" key="7">
    <source>
        <dbReference type="ARBA" id="ARBA00034078"/>
    </source>
</evidence>
<evidence type="ECO:0000313" key="11">
    <source>
        <dbReference type="EMBL" id="MBU2710256.1"/>
    </source>
</evidence>
<dbReference type="Pfam" id="PF04324">
    <property type="entry name" value="Fer2_BFD"/>
    <property type="match status" value="1"/>
</dbReference>
<dbReference type="PANTHER" id="PTHR37424">
    <property type="entry name" value="BACTERIOFERRITIN-ASSOCIATED FERREDOXIN"/>
    <property type="match status" value="1"/>
</dbReference>
<keyword evidence="2" id="KW-0001">2Fe-2S</keyword>
<gene>
    <name evidence="11" type="ORF">KCG35_04225</name>
</gene>
<dbReference type="PANTHER" id="PTHR37424:SF1">
    <property type="entry name" value="BACTERIOFERRITIN-ASSOCIATED FERREDOXIN"/>
    <property type="match status" value="1"/>
</dbReference>
<feature type="domain" description="BFD-like [2Fe-2S]-binding" evidence="10">
    <location>
        <begin position="2"/>
        <end position="51"/>
    </location>
</feature>
<evidence type="ECO:0000256" key="3">
    <source>
        <dbReference type="ARBA" id="ARBA00022723"/>
    </source>
</evidence>
<keyword evidence="12" id="KW-1185">Reference proteome</keyword>
<protein>
    <recommendedName>
        <fullName evidence="8">Bacterioferritin-associated ferredoxin</fullName>
    </recommendedName>
</protein>
<evidence type="ECO:0000256" key="1">
    <source>
        <dbReference type="ARBA" id="ARBA00022448"/>
    </source>
</evidence>
<evidence type="ECO:0000256" key="8">
    <source>
        <dbReference type="ARBA" id="ARBA00039386"/>
    </source>
</evidence>
<name>A0ABS5Z879_9GAMM</name>
<keyword evidence="6" id="KW-0411">Iron-sulfur</keyword>
<keyword evidence="1" id="KW-0813">Transport</keyword>
<evidence type="ECO:0000256" key="6">
    <source>
        <dbReference type="ARBA" id="ARBA00023014"/>
    </source>
</evidence>
<comment type="caution">
    <text evidence="11">The sequence shown here is derived from an EMBL/GenBank/DDBJ whole genome shotgun (WGS) entry which is preliminary data.</text>
</comment>
<evidence type="ECO:0000256" key="2">
    <source>
        <dbReference type="ARBA" id="ARBA00022714"/>
    </source>
</evidence>
<evidence type="ECO:0000259" key="10">
    <source>
        <dbReference type="Pfam" id="PF04324"/>
    </source>
</evidence>
<comment type="cofactor">
    <cofactor evidence="7">
        <name>[2Fe-2S] cluster</name>
        <dbReference type="ChEBI" id="CHEBI:190135"/>
    </cofactor>
</comment>
<organism evidence="11 12">
    <name type="scientific">Zooshikella harenae</name>
    <dbReference type="NCBI Taxonomy" id="2827238"/>
    <lineage>
        <taxon>Bacteria</taxon>
        <taxon>Pseudomonadati</taxon>
        <taxon>Pseudomonadota</taxon>
        <taxon>Gammaproteobacteria</taxon>
        <taxon>Oceanospirillales</taxon>
        <taxon>Zooshikellaceae</taxon>
        <taxon>Zooshikella</taxon>
    </lineage>
</organism>
<dbReference type="RefSeq" id="WP_215818426.1">
    <property type="nucleotide sequence ID" value="NZ_JAGSOY010000006.1"/>
</dbReference>
<proteinExistence type="inferred from homology"/>
<comment type="similarity">
    <text evidence="9">Belongs to the Bfd family.</text>
</comment>
<keyword evidence="4" id="KW-0249">Electron transport</keyword>
<dbReference type="EMBL" id="JAGSOY010000006">
    <property type="protein sequence ID" value="MBU2710256.1"/>
    <property type="molecule type" value="Genomic_DNA"/>
</dbReference>
<dbReference type="InterPro" id="IPR041854">
    <property type="entry name" value="BFD-like_2Fe2S-bd_dom_sf"/>
</dbReference>
<dbReference type="InterPro" id="IPR007419">
    <property type="entry name" value="BFD-like_2Fe2S-bd_dom"/>
</dbReference>
<dbReference type="InterPro" id="IPR052371">
    <property type="entry name" value="BFD-associated_ferredoxin"/>
</dbReference>
<reference evidence="11 12" key="1">
    <citation type="submission" date="2021-04" db="EMBL/GenBank/DDBJ databases">
        <authorList>
            <person name="Pira H."/>
            <person name="Risdian C."/>
            <person name="Wink J."/>
        </authorList>
    </citation>
    <scope>NUCLEOTIDE SEQUENCE [LARGE SCALE GENOMIC DNA]</scope>
    <source>
        <strain evidence="11 12">WH53</strain>
    </source>
</reference>
<evidence type="ECO:0000313" key="12">
    <source>
        <dbReference type="Proteomes" id="UP000690515"/>
    </source>
</evidence>
<dbReference type="Gene3D" id="1.10.10.1100">
    <property type="entry name" value="BFD-like [2Fe-2S]-binding domain"/>
    <property type="match status" value="1"/>
</dbReference>